<dbReference type="InterPro" id="IPR036318">
    <property type="entry name" value="FAD-bd_PCMH-like_sf"/>
</dbReference>
<dbReference type="Pfam" id="PF03471">
    <property type="entry name" value="CorC_HlyC"/>
    <property type="match status" value="1"/>
</dbReference>
<comment type="caution">
    <text evidence="2">The sequence shown here is derived from an EMBL/GenBank/DDBJ whole genome shotgun (WGS) entry which is preliminary data.</text>
</comment>
<dbReference type="AlphaFoldDB" id="X1K175"/>
<organism evidence="2">
    <name type="scientific">marine sediment metagenome</name>
    <dbReference type="NCBI Taxonomy" id="412755"/>
    <lineage>
        <taxon>unclassified sequences</taxon>
        <taxon>metagenomes</taxon>
        <taxon>ecological metagenomes</taxon>
    </lineage>
</organism>
<dbReference type="InterPro" id="IPR005170">
    <property type="entry name" value="Transptr-assoc_dom"/>
</dbReference>
<dbReference type="Gene3D" id="3.30.465.10">
    <property type="match status" value="1"/>
</dbReference>
<accession>X1K175</accession>
<feature type="non-terminal residue" evidence="2">
    <location>
        <position position="1"/>
    </location>
</feature>
<name>X1K175_9ZZZZ</name>
<dbReference type="EMBL" id="BARU01039697">
    <property type="protein sequence ID" value="GAH83999.1"/>
    <property type="molecule type" value="Genomic_DNA"/>
</dbReference>
<dbReference type="InterPro" id="IPR016169">
    <property type="entry name" value="FAD-bd_PCMH_sub2"/>
</dbReference>
<dbReference type="SMART" id="SM01091">
    <property type="entry name" value="CorC_HlyC"/>
    <property type="match status" value="1"/>
</dbReference>
<evidence type="ECO:0000313" key="2">
    <source>
        <dbReference type="EMBL" id="GAH83999.1"/>
    </source>
</evidence>
<evidence type="ECO:0000259" key="1">
    <source>
        <dbReference type="SMART" id="SM01091"/>
    </source>
</evidence>
<proteinExistence type="predicted"/>
<sequence length="70" mass="7818">NEEMGLELPEGDYETVAGFALHLLGHIPKQGEQLRYKGLKLVITKMRGVKIEEILLTKEKPKEGYAASAH</sequence>
<protein>
    <recommendedName>
        <fullName evidence="1">Transporter-associated domain-containing protein</fullName>
    </recommendedName>
</protein>
<reference evidence="2" key="1">
    <citation type="journal article" date="2014" name="Front. Microbiol.">
        <title>High frequency of phylogenetically diverse reductive dehalogenase-homologous genes in deep subseafloor sedimentary metagenomes.</title>
        <authorList>
            <person name="Kawai M."/>
            <person name="Futagami T."/>
            <person name="Toyoda A."/>
            <person name="Takaki Y."/>
            <person name="Nishi S."/>
            <person name="Hori S."/>
            <person name="Arai W."/>
            <person name="Tsubouchi T."/>
            <person name="Morono Y."/>
            <person name="Uchiyama I."/>
            <person name="Ito T."/>
            <person name="Fujiyama A."/>
            <person name="Inagaki F."/>
            <person name="Takami H."/>
        </authorList>
    </citation>
    <scope>NUCLEOTIDE SEQUENCE</scope>
    <source>
        <strain evidence="2">Expedition CK06-06</strain>
    </source>
</reference>
<gene>
    <name evidence="2" type="ORF">S03H2_61499</name>
</gene>
<feature type="domain" description="Transporter-associated" evidence="1">
    <location>
        <begin position="1"/>
        <end position="60"/>
    </location>
</feature>
<dbReference type="SUPFAM" id="SSF56176">
    <property type="entry name" value="FAD-binding/transporter-associated domain-like"/>
    <property type="match status" value="1"/>
</dbReference>
<dbReference type="GO" id="GO:0050660">
    <property type="term" value="F:flavin adenine dinucleotide binding"/>
    <property type="evidence" value="ECO:0007669"/>
    <property type="project" value="InterPro"/>
</dbReference>